<feature type="region of interest" description="RNA binding; important for wobble base 34 recognition" evidence="8">
    <location>
        <begin position="267"/>
        <end position="271"/>
    </location>
</feature>
<feature type="binding site" evidence="8">
    <location>
        <position position="302"/>
    </location>
    <ligand>
        <name>Zn(2+)</name>
        <dbReference type="ChEBI" id="CHEBI:29105"/>
    </ligand>
</feature>
<accession>A0A3E0UIC3</accession>
<comment type="cofactor">
    <cofactor evidence="8">
        <name>Zn(2+)</name>
        <dbReference type="ChEBI" id="CHEBI:29105"/>
    </cofactor>
    <text evidence="8">Binds 1 zinc ion per subunit.</text>
</comment>
<feature type="binding site" evidence="8">
    <location>
        <position position="305"/>
    </location>
    <ligand>
        <name>Zn(2+)</name>
        <dbReference type="ChEBI" id="CHEBI:29105"/>
    </ligand>
</feature>
<dbReference type="EMBL" id="QUOV01000001">
    <property type="protein sequence ID" value="REL36640.1"/>
    <property type="molecule type" value="Genomic_DNA"/>
</dbReference>
<evidence type="ECO:0000256" key="2">
    <source>
        <dbReference type="ARBA" id="ARBA00022676"/>
    </source>
</evidence>
<dbReference type="InterPro" id="IPR036511">
    <property type="entry name" value="TGT-like_sf"/>
</dbReference>
<dbReference type="Proteomes" id="UP000256999">
    <property type="component" value="Unassembled WGS sequence"/>
</dbReference>
<dbReference type="InterPro" id="IPR002616">
    <property type="entry name" value="tRNA_ribo_trans-like"/>
</dbReference>
<comment type="catalytic activity">
    <reaction evidence="7 8">
        <text>7-aminomethyl-7-carbaguanine + guanosine(34) in tRNA = 7-aminomethyl-7-carbaguanosine(34) in tRNA + guanine</text>
        <dbReference type="Rhea" id="RHEA:24104"/>
        <dbReference type="Rhea" id="RHEA-COMP:10341"/>
        <dbReference type="Rhea" id="RHEA-COMP:10342"/>
        <dbReference type="ChEBI" id="CHEBI:16235"/>
        <dbReference type="ChEBI" id="CHEBI:58703"/>
        <dbReference type="ChEBI" id="CHEBI:74269"/>
        <dbReference type="ChEBI" id="CHEBI:82833"/>
        <dbReference type="EC" id="2.4.2.29"/>
    </reaction>
</comment>
<feature type="binding site" evidence="8">
    <location>
        <position position="143"/>
    </location>
    <ligand>
        <name>substrate</name>
    </ligand>
</feature>
<dbReference type="RefSeq" id="WP_116001368.1">
    <property type="nucleotide sequence ID" value="NZ_QUOV01000001.1"/>
</dbReference>
<feature type="binding site" evidence="8">
    <location>
        <position position="300"/>
    </location>
    <ligand>
        <name>Zn(2+)</name>
        <dbReference type="ChEBI" id="CHEBI:29105"/>
    </ligand>
</feature>
<evidence type="ECO:0000256" key="8">
    <source>
        <dbReference type="HAMAP-Rule" id="MF_00168"/>
    </source>
</evidence>
<comment type="function">
    <text evidence="8">Catalyzes the base-exchange of a guanine (G) residue with the queuine precursor 7-aminomethyl-7-deazaguanine (PreQ1) at position 34 (anticodon wobble position) in tRNAs with GU(N) anticodons (tRNA-Asp, -Asn, -His and -Tyr). Catalysis occurs through a double-displacement mechanism. The nucleophile active site attacks the C1' of nucleotide 34 to detach the guanine base from the RNA, forming a covalent enzyme-RNA intermediate. The proton acceptor active site deprotonates the incoming PreQ1, allowing a nucleophilic attack on the C1' of the ribose to form the product. After dissociation, two additional enzymatic reactions on the tRNA convert PreQ1 to queuine (Q), resulting in the hypermodified nucleoside queuosine (7-(((4,5-cis-dihydroxy-2-cyclopenten-1-yl)amino)methyl)-7-deazaguanosine).</text>
</comment>
<dbReference type="InterPro" id="IPR004803">
    <property type="entry name" value="TGT"/>
</dbReference>
<dbReference type="HAMAP" id="MF_00168">
    <property type="entry name" value="Q_tRNA_Tgt"/>
    <property type="match status" value="1"/>
</dbReference>
<evidence type="ECO:0000256" key="1">
    <source>
        <dbReference type="ARBA" id="ARBA00004691"/>
    </source>
</evidence>
<dbReference type="PANTHER" id="PTHR46499:SF1">
    <property type="entry name" value="QUEUINE TRNA-RIBOSYLTRANSFERASE"/>
    <property type="match status" value="1"/>
</dbReference>
<keyword evidence="5 8" id="KW-0479">Metal-binding</keyword>
<dbReference type="EC" id="2.4.2.29" evidence="8"/>
<feature type="region of interest" description="RNA binding" evidence="8">
    <location>
        <begin position="243"/>
        <end position="249"/>
    </location>
</feature>
<keyword evidence="8" id="KW-0862">Zinc</keyword>
<evidence type="ECO:0000313" key="11">
    <source>
        <dbReference type="Proteomes" id="UP000256999"/>
    </source>
</evidence>
<dbReference type="FunFam" id="3.20.20.105:FF:000001">
    <property type="entry name" value="Queuine tRNA-ribosyltransferase"/>
    <property type="match status" value="1"/>
</dbReference>
<evidence type="ECO:0000256" key="3">
    <source>
        <dbReference type="ARBA" id="ARBA00022679"/>
    </source>
</evidence>
<feature type="binding site" evidence="8">
    <location>
        <position position="212"/>
    </location>
    <ligand>
        <name>substrate</name>
    </ligand>
</feature>
<dbReference type="UniPathway" id="UPA00392"/>
<comment type="caution">
    <text evidence="10">The sequence shown here is derived from an EMBL/GenBank/DDBJ whole genome shotgun (WGS) entry which is preliminary data.</text>
</comment>
<protein>
    <recommendedName>
        <fullName evidence="8">Queuine tRNA-ribosyltransferase</fullName>
        <ecNumber evidence="8">2.4.2.29</ecNumber>
    </recommendedName>
    <alternativeName>
        <fullName evidence="8">Guanine insertion enzyme</fullName>
    </alternativeName>
    <alternativeName>
        <fullName evidence="8">tRNA-guanine transglycosylase</fullName>
    </alternativeName>
</protein>
<dbReference type="GO" id="GO:0008616">
    <property type="term" value="P:tRNA queuosine(34) biosynthetic process"/>
    <property type="evidence" value="ECO:0007669"/>
    <property type="project" value="UniProtKB-UniRule"/>
</dbReference>
<keyword evidence="6 8" id="KW-0671">Queuosine biosynthesis</keyword>
<dbReference type="GO" id="GO:0046872">
    <property type="term" value="F:metal ion binding"/>
    <property type="evidence" value="ECO:0007669"/>
    <property type="project" value="UniProtKB-KW"/>
</dbReference>
<feature type="domain" description="tRNA-guanine(15) transglycosylase-like" evidence="9">
    <location>
        <begin position="11"/>
        <end position="363"/>
    </location>
</feature>
<evidence type="ECO:0000259" key="9">
    <source>
        <dbReference type="Pfam" id="PF01702"/>
    </source>
</evidence>
<comment type="similarity">
    <text evidence="8">Belongs to the queuine tRNA-ribosyltransferase family.</text>
</comment>
<keyword evidence="2 8" id="KW-0328">Glycosyltransferase</keyword>
<feature type="binding site" evidence="8">
    <location>
        <position position="331"/>
    </location>
    <ligand>
        <name>Zn(2+)</name>
        <dbReference type="ChEBI" id="CHEBI:29105"/>
    </ligand>
</feature>
<dbReference type="Pfam" id="PF01702">
    <property type="entry name" value="TGT"/>
    <property type="match status" value="1"/>
</dbReference>
<proteinExistence type="inferred from homology"/>
<gene>
    <name evidence="8" type="primary">tgt</name>
    <name evidence="10" type="ORF">DXX92_15700</name>
</gene>
<dbReference type="OrthoDB" id="9805417at2"/>
<name>A0A3E0UIC3_9GAMM</name>
<dbReference type="AlphaFoldDB" id="A0A3E0UIC3"/>
<dbReference type="Gene3D" id="3.20.20.105">
    <property type="entry name" value="Queuine tRNA-ribosyltransferase-like"/>
    <property type="match status" value="1"/>
</dbReference>
<comment type="pathway">
    <text evidence="1 8">tRNA modification; tRNA-queuosine biosynthesis.</text>
</comment>
<reference evidence="10 11" key="1">
    <citation type="submission" date="2018-08" db="EMBL/GenBank/DDBJ databases">
        <title>Thalassotalea euphylliae genome.</title>
        <authorList>
            <person name="Summers S."/>
            <person name="Rice S.A."/>
            <person name="Freckelton M.L."/>
            <person name="Nedved B.T."/>
            <person name="Hadfield M.G."/>
        </authorList>
    </citation>
    <scope>NUCLEOTIDE SEQUENCE [LARGE SCALE GENOMIC DNA]</scope>
    <source>
        <strain evidence="10 11">H2</strain>
    </source>
</reference>
<dbReference type="NCBIfam" id="TIGR00449">
    <property type="entry name" value="tgt_general"/>
    <property type="match status" value="1"/>
</dbReference>
<keyword evidence="4 8" id="KW-0819">tRNA processing</keyword>
<dbReference type="GO" id="GO:0005829">
    <property type="term" value="C:cytosol"/>
    <property type="evidence" value="ECO:0007669"/>
    <property type="project" value="TreeGrafter"/>
</dbReference>
<evidence type="ECO:0000256" key="6">
    <source>
        <dbReference type="ARBA" id="ARBA00022785"/>
    </source>
</evidence>
<feature type="active site" description="Proton acceptor" evidence="8">
    <location>
        <position position="89"/>
    </location>
</feature>
<evidence type="ECO:0000313" key="10">
    <source>
        <dbReference type="EMBL" id="REL36640.1"/>
    </source>
</evidence>
<evidence type="ECO:0000256" key="7">
    <source>
        <dbReference type="ARBA" id="ARBA00050112"/>
    </source>
</evidence>
<feature type="binding site" evidence="8">
    <location>
        <begin position="89"/>
        <end position="93"/>
    </location>
    <ligand>
        <name>substrate</name>
    </ligand>
</feature>
<evidence type="ECO:0000256" key="4">
    <source>
        <dbReference type="ARBA" id="ARBA00022694"/>
    </source>
</evidence>
<sequence>MKYELINKDGKARRGRLTFERGTVETPAFMPVGTYGTVKGMKTEEIKEIGAEIILGNTFHLMLRPGTDIIEQHGDLHDFINWDKPILTDSGGFQVFSLGKMRKITEEGVKFSSPVNGEKIMLTPERSMEVQRALGSDIVMIFDECTPYPATHQEAKDSMELSLRWAQRSKDAHQGNPNALFGIVQGGMYEDLREVSVDGLKAIDFDGYAIGGLSVGEPKEDMIRILDHTTPLIPENKPRYLMGVGKPEDLVEGVRRGIDMFDCVMPTRNARNGHLFVSDGVVKIRNAKNKTDTGPLDPECDCYTCKNYSKAYLHHLDKCNEILGSQLNTIHNLRFYQRVMKGLRDAIEAGTLDDFVADFYARRGLPVPPLAEGSEQV</sequence>
<organism evidence="10 11">
    <name type="scientific">Thalassotalea euphylliae</name>
    <dbReference type="NCBI Taxonomy" id="1655234"/>
    <lineage>
        <taxon>Bacteria</taxon>
        <taxon>Pseudomonadati</taxon>
        <taxon>Pseudomonadota</taxon>
        <taxon>Gammaproteobacteria</taxon>
        <taxon>Alteromonadales</taxon>
        <taxon>Colwelliaceae</taxon>
        <taxon>Thalassotalea</taxon>
    </lineage>
</organism>
<dbReference type="PANTHER" id="PTHR46499">
    <property type="entry name" value="QUEUINE TRNA-RIBOSYLTRANSFERASE"/>
    <property type="match status" value="1"/>
</dbReference>
<keyword evidence="3 8" id="KW-0808">Transferase</keyword>
<feature type="active site" description="Nucleophile" evidence="8">
    <location>
        <position position="262"/>
    </location>
</feature>
<dbReference type="NCBIfam" id="TIGR00430">
    <property type="entry name" value="Q_tRNA_tgt"/>
    <property type="match status" value="1"/>
</dbReference>
<feature type="binding site" evidence="8">
    <location>
        <position position="185"/>
    </location>
    <ligand>
        <name>substrate</name>
    </ligand>
</feature>
<dbReference type="GO" id="GO:0008479">
    <property type="term" value="F:tRNA-guanosine(34) queuine transglycosylase activity"/>
    <property type="evidence" value="ECO:0007669"/>
    <property type="project" value="UniProtKB-UniRule"/>
</dbReference>
<evidence type="ECO:0000256" key="5">
    <source>
        <dbReference type="ARBA" id="ARBA00022723"/>
    </source>
</evidence>
<dbReference type="InterPro" id="IPR050076">
    <property type="entry name" value="ArchSynthase1/Queuine_TRR"/>
</dbReference>
<comment type="subunit">
    <text evidence="8">Homodimer. Within each dimer, one monomer is responsible for RNA recognition and catalysis, while the other monomer binds to the replacement base PreQ1.</text>
</comment>
<dbReference type="SUPFAM" id="SSF51713">
    <property type="entry name" value="tRNA-guanine transglycosylase"/>
    <property type="match status" value="1"/>
</dbReference>